<dbReference type="EMBL" id="CP000733">
    <property type="protein sequence ID" value="ABS76491.1"/>
    <property type="molecule type" value="Genomic_DNA"/>
</dbReference>
<reference evidence="1 2" key="1">
    <citation type="journal article" date="2009" name="Infect. Immun.">
        <title>Comparative genomics reveal extensive transposon-mediated genomic plasticity and diversity among potential effector proteins within the genus Coxiella.</title>
        <authorList>
            <person name="Beare P.A."/>
            <person name="Unsworth N."/>
            <person name="Andoh M."/>
            <person name="Voth D.E."/>
            <person name="Omsland A."/>
            <person name="Gilk S.D."/>
            <person name="Williams K.P."/>
            <person name="Sobral B.W."/>
            <person name="Kupko J.J.III."/>
            <person name="Porcella S.F."/>
            <person name="Samuel J.E."/>
            <person name="Heinzen R.A."/>
        </authorList>
    </citation>
    <scope>NUCLEOTIDE SEQUENCE [LARGE SCALE GENOMIC DNA]</scope>
    <source>
        <strain evidence="1 2">Dugway 5J108-111</strain>
    </source>
</reference>
<dbReference type="HOGENOM" id="CLU_2368118_0_0_6"/>
<dbReference type="Proteomes" id="UP000008555">
    <property type="component" value="Chromosome"/>
</dbReference>
<accession>A9KEX9</accession>
<evidence type="ECO:0000313" key="2">
    <source>
        <dbReference type="Proteomes" id="UP000008555"/>
    </source>
</evidence>
<sequence length="95" mass="11193">MPYLVERQEQYLRYLEKFSNDISNETIDSNLLEEFKKALTASVRDNNKHLLKRMKGQGFLFWKKDDVFSNTAPTIERLETILTPSIQNRPSRPST</sequence>
<organism evidence="1 2">
    <name type="scientific">Coxiella burnetii (strain Dugway 5J108-111)</name>
    <dbReference type="NCBI Taxonomy" id="434922"/>
    <lineage>
        <taxon>Bacteria</taxon>
        <taxon>Pseudomonadati</taxon>
        <taxon>Pseudomonadota</taxon>
        <taxon>Gammaproteobacteria</taxon>
        <taxon>Legionellales</taxon>
        <taxon>Coxiellaceae</taxon>
        <taxon>Coxiella</taxon>
    </lineage>
</organism>
<gene>
    <name evidence="1" type="ordered locus">CBUD_0035</name>
</gene>
<dbReference type="KEGG" id="cbd:CBUD_0035"/>
<name>A9KEX9_COXBN</name>
<dbReference type="RefSeq" id="WP_010958454.1">
    <property type="nucleotide sequence ID" value="NC_009727.1"/>
</dbReference>
<evidence type="ECO:0000313" key="1">
    <source>
        <dbReference type="EMBL" id="ABS76491.1"/>
    </source>
</evidence>
<dbReference type="AlphaFoldDB" id="A9KEX9"/>
<protein>
    <submittedName>
        <fullName evidence="1">Uncharacterized protein</fullName>
    </submittedName>
</protein>
<proteinExistence type="predicted"/>